<sequence>MKYLLIFTRLDNCPCVAFGGGGGQKKPKMDFSCQFNQYYFAYQTKHAFIC</sequence>
<dbReference type="Proteomes" id="UP000015105">
    <property type="component" value="Chromosome 1D"/>
</dbReference>
<reference evidence="2" key="1">
    <citation type="journal article" date="2014" name="Science">
        <title>Ancient hybridizations among the ancestral genomes of bread wheat.</title>
        <authorList>
            <consortium name="International Wheat Genome Sequencing Consortium,"/>
            <person name="Marcussen T."/>
            <person name="Sandve S.R."/>
            <person name="Heier L."/>
            <person name="Spannagl M."/>
            <person name="Pfeifer M."/>
            <person name="Jakobsen K.S."/>
            <person name="Wulff B.B."/>
            <person name="Steuernagel B."/>
            <person name="Mayer K.F."/>
            <person name="Olsen O.A."/>
        </authorList>
    </citation>
    <scope>NUCLEOTIDE SEQUENCE [LARGE SCALE GENOMIC DNA]</scope>
    <source>
        <strain evidence="2">cv. AL8/78</strain>
    </source>
</reference>
<organism evidence="1 2">
    <name type="scientific">Aegilops tauschii subsp. strangulata</name>
    <name type="common">Goatgrass</name>
    <dbReference type="NCBI Taxonomy" id="200361"/>
    <lineage>
        <taxon>Eukaryota</taxon>
        <taxon>Viridiplantae</taxon>
        <taxon>Streptophyta</taxon>
        <taxon>Embryophyta</taxon>
        <taxon>Tracheophyta</taxon>
        <taxon>Spermatophyta</taxon>
        <taxon>Magnoliopsida</taxon>
        <taxon>Liliopsida</taxon>
        <taxon>Poales</taxon>
        <taxon>Poaceae</taxon>
        <taxon>BOP clade</taxon>
        <taxon>Pooideae</taxon>
        <taxon>Triticodae</taxon>
        <taxon>Triticeae</taxon>
        <taxon>Triticinae</taxon>
        <taxon>Aegilops</taxon>
    </lineage>
</organism>
<reference evidence="1" key="5">
    <citation type="journal article" date="2021" name="G3 (Bethesda)">
        <title>Aegilops tauschii genome assembly Aet v5.0 features greater sequence contiguity and improved annotation.</title>
        <authorList>
            <person name="Wang L."/>
            <person name="Zhu T."/>
            <person name="Rodriguez J.C."/>
            <person name="Deal K.R."/>
            <person name="Dubcovsky J."/>
            <person name="McGuire P.E."/>
            <person name="Lux T."/>
            <person name="Spannagl M."/>
            <person name="Mayer K.F.X."/>
            <person name="Baldrich P."/>
            <person name="Meyers B.C."/>
            <person name="Huo N."/>
            <person name="Gu Y.Q."/>
            <person name="Zhou H."/>
            <person name="Devos K.M."/>
            <person name="Bennetzen J.L."/>
            <person name="Unver T."/>
            <person name="Budak H."/>
            <person name="Gulick P.J."/>
            <person name="Galiba G."/>
            <person name="Kalapos B."/>
            <person name="Nelson D.R."/>
            <person name="Li P."/>
            <person name="You F.M."/>
            <person name="Luo M.C."/>
            <person name="Dvorak J."/>
        </authorList>
    </citation>
    <scope>NUCLEOTIDE SEQUENCE [LARGE SCALE GENOMIC DNA]</scope>
    <source>
        <strain evidence="1">cv. AL8/78</strain>
    </source>
</reference>
<reference evidence="1" key="3">
    <citation type="journal article" date="2017" name="Nature">
        <title>Genome sequence of the progenitor of the wheat D genome Aegilops tauschii.</title>
        <authorList>
            <person name="Luo M.C."/>
            <person name="Gu Y.Q."/>
            <person name="Puiu D."/>
            <person name="Wang H."/>
            <person name="Twardziok S.O."/>
            <person name="Deal K.R."/>
            <person name="Huo N."/>
            <person name="Zhu T."/>
            <person name="Wang L."/>
            <person name="Wang Y."/>
            <person name="McGuire P.E."/>
            <person name="Liu S."/>
            <person name="Long H."/>
            <person name="Ramasamy R.K."/>
            <person name="Rodriguez J.C."/>
            <person name="Van S.L."/>
            <person name="Yuan L."/>
            <person name="Wang Z."/>
            <person name="Xia Z."/>
            <person name="Xiao L."/>
            <person name="Anderson O.D."/>
            <person name="Ouyang S."/>
            <person name="Liang Y."/>
            <person name="Zimin A.V."/>
            <person name="Pertea G."/>
            <person name="Qi P."/>
            <person name="Bennetzen J.L."/>
            <person name="Dai X."/>
            <person name="Dawson M.W."/>
            <person name="Muller H.G."/>
            <person name="Kugler K."/>
            <person name="Rivarola-Duarte L."/>
            <person name="Spannagl M."/>
            <person name="Mayer K.F.X."/>
            <person name="Lu F.H."/>
            <person name="Bevan M.W."/>
            <person name="Leroy P."/>
            <person name="Li P."/>
            <person name="You F.M."/>
            <person name="Sun Q."/>
            <person name="Liu Z."/>
            <person name="Lyons E."/>
            <person name="Wicker T."/>
            <person name="Salzberg S.L."/>
            <person name="Devos K.M."/>
            <person name="Dvorak J."/>
        </authorList>
    </citation>
    <scope>NUCLEOTIDE SEQUENCE [LARGE SCALE GENOMIC DNA]</scope>
    <source>
        <strain evidence="1">cv. AL8/78</strain>
    </source>
</reference>
<dbReference type="AlphaFoldDB" id="A0A452Y7E5"/>
<reference evidence="2" key="2">
    <citation type="journal article" date="2017" name="Nat. Plants">
        <title>The Aegilops tauschii genome reveals multiple impacts of transposons.</title>
        <authorList>
            <person name="Zhao G."/>
            <person name="Zou C."/>
            <person name="Li K."/>
            <person name="Wang K."/>
            <person name="Li T."/>
            <person name="Gao L."/>
            <person name="Zhang X."/>
            <person name="Wang H."/>
            <person name="Yang Z."/>
            <person name="Liu X."/>
            <person name="Jiang W."/>
            <person name="Mao L."/>
            <person name="Kong X."/>
            <person name="Jiao Y."/>
            <person name="Jia J."/>
        </authorList>
    </citation>
    <scope>NUCLEOTIDE SEQUENCE [LARGE SCALE GENOMIC DNA]</scope>
    <source>
        <strain evidence="2">cv. AL8/78</strain>
    </source>
</reference>
<name>A0A452Y7E5_AEGTS</name>
<evidence type="ECO:0000313" key="2">
    <source>
        <dbReference type="Proteomes" id="UP000015105"/>
    </source>
</evidence>
<accession>A0A452Y7E5</accession>
<reference evidence="1" key="4">
    <citation type="submission" date="2019-03" db="UniProtKB">
        <authorList>
            <consortium name="EnsemblPlants"/>
        </authorList>
    </citation>
    <scope>IDENTIFICATION</scope>
</reference>
<keyword evidence="2" id="KW-1185">Reference proteome</keyword>
<evidence type="ECO:0000313" key="1">
    <source>
        <dbReference type="EnsemblPlants" id="AET1Gv20321400.11"/>
    </source>
</evidence>
<protein>
    <submittedName>
        <fullName evidence="1">Uncharacterized protein</fullName>
    </submittedName>
</protein>
<dbReference type="EnsemblPlants" id="AET1Gv20321400.11">
    <property type="protein sequence ID" value="AET1Gv20321400.11"/>
    <property type="gene ID" value="AET1Gv20321400"/>
</dbReference>
<proteinExistence type="predicted"/>
<dbReference type="Gramene" id="AET1Gv20321400.11">
    <property type="protein sequence ID" value="AET1Gv20321400.11"/>
    <property type="gene ID" value="AET1Gv20321400"/>
</dbReference>